<dbReference type="GO" id="GO:0003724">
    <property type="term" value="F:RNA helicase activity"/>
    <property type="evidence" value="ECO:0007669"/>
    <property type="project" value="UniProtKB-EC"/>
</dbReference>
<dbReference type="Pfam" id="PF21021">
    <property type="entry name" value="FAF1"/>
    <property type="match status" value="1"/>
</dbReference>
<dbReference type="SMART" id="SM00166">
    <property type="entry name" value="UBX"/>
    <property type="match status" value="1"/>
</dbReference>
<dbReference type="PROSITE" id="PS50033">
    <property type="entry name" value="UBX"/>
    <property type="match status" value="1"/>
</dbReference>
<dbReference type="CDD" id="cd16120">
    <property type="entry name" value="UBX_UBXN3B"/>
    <property type="match status" value="1"/>
</dbReference>
<dbReference type="PANTHER" id="PTHR23322:SF1">
    <property type="entry name" value="FAS-ASSOCIATED FACTOR 2"/>
    <property type="match status" value="1"/>
</dbReference>
<dbReference type="OrthoDB" id="1026733at2759"/>
<accession>A0A9W9YPZ2</accession>
<dbReference type="InterPro" id="IPR029071">
    <property type="entry name" value="Ubiquitin-like_domsf"/>
</dbReference>
<gene>
    <name evidence="4" type="primary">FAF2_1</name>
    <name evidence="4" type="ORF">OS493_024376</name>
</gene>
<organism evidence="4 5">
    <name type="scientific">Desmophyllum pertusum</name>
    <dbReference type="NCBI Taxonomy" id="174260"/>
    <lineage>
        <taxon>Eukaryota</taxon>
        <taxon>Metazoa</taxon>
        <taxon>Cnidaria</taxon>
        <taxon>Anthozoa</taxon>
        <taxon>Hexacorallia</taxon>
        <taxon>Scleractinia</taxon>
        <taxon>Caryophylliina</taxon>
        <taxon>Caryophylliidae</taxon>
        <taxon>Desmophyllum</taxon>
    </lineage>
</organism>
<proteinExistence type="predicted"/>
<keyword evidence="5" id="KW-1185">Reference proteome</keyword>
<protein>
    <submittedName>
        <fullName evidence="4">FAS-associated factor 2</fullName>
        <ecNumber evidence="4">3.6.4.13</ecNumber>
    </submittedName>
</protein>
<evidence type="ECO:0000259" key="3">
    <source>
        <dbReference type="PROSITE" id="PS50033"/>
    </source>
</evidence>
<dbReference type="AlphaFoldDB" id="A0A9W9YPZ2"/>
<evidence type="ECO:0000313" key="5">
    <source>
        <dbReference type="Proteomes" id="UP001163046"/>
    </source>
</evidence>
<evidence type="ECO:0000313" key="4">
    <source>
        <dbReference type="EMBL" id="KAJ7357568.1"/>
    </source>
</evidence>
<comment type="caution">
    <text evidence="4">The sequence shown here is derived from an EMBL/GenBank/DDBJ whole genome shotgun (WGS) entry which is preliminary data.</text>
</comment>
<keyword evidence="4" id="KW-0378">Hydrolase</keyword>
<dbReference type="GO" id="GO:0043130">
    <property type="term" value="F:ubiquitin binding"/>
    <property type="evidence" value="ECO:0007669"/>
    <property type="project" value="TreeGrafter"/>
</dbReference>
<keyword evidence="1" id="KW-0175">Coiled coil</keyword>
<feature type="region of interest" description="Disordered" evidence="2">
    <location>
        <begin position="1"/>
        <end position="50"/>
    </location>
</feature>
<dbReference type="EMBL" id="MU827320">
    <property type="protein sequence ID" value="KAJ7357568.1"/>
    <property type="molecule type" value="Genomic_DNA"/>
</dbReference>
<feature type="compositionally biased region" description="Basic and acidic residues" evidence="2">
    <location>
        <begin position="310"/>
        <end position="320"/>
    </location>
</feature>
<dbReference type="SUPFAM" id="SSF52833">
    <property type="entry name" value="Thioredoxin-like"/>
    <property type="match status" value="1"/>
</dbReference>
<name>A0A9W9YPZ2_9CNID</name>
<dbReference type="GO" id="GO:0005783">
    <property type="term" value="C:endoplasmic reticulum"/>
    <property type="evidence" value="ECO:0007669"/>
    <property type="project" value="TreeGrafter"/>
</dbReference>
<dbReference type="GO" id="GO:0016787">
    <property type="term" value="F:hydrolase activity"/>
    <property type="evidence" value="ECO:0007669"/>
    <property type="project" value="UniProtKB-KW"/>
</dbReference>
<reference evidence="4" key="1">
    <citation type="submission" date="2023-01" db="EMBL/GenBank/DDBJ databases">
        <title>Genome assembly of the deep-sea coral Lophelia pertusa.</title>
        <authorList>
            <person name="Herrera S."/>
            <person name="Cordes E."/>
        </authorList>
    </citation>
    <scope>NUCLEOTIDE SEQUENCE</scope>
    <source>
        <strain evidence="4">USNM1676648</strain>
        <tissue evidence="4">Polyp</tissue>
    </source>
</reference>
<dbReference type="PANTHER" id="PTHR23322">
    <property type="entry name" value="FAS-ASSOCIATED PROTEIN"/>
    <property type="match status" value="1"/>
</dbReference>
<dbReference type="SMART" id="SM00594">
    <property type="entry name" value="UAS"/>
    <property type="match status" value="1"/>
</dbReference>
<feature type="compositionally biased region" description="Acidic residues" evidence="2">
    <location>
        <begin position="19"/>
        <end position="30"/>
    </location>
</feature>
<dbReference type="Gene3D" id="3.40.30.10">
    <property type="entry name" value="Glutaredoxin"/>
    <property type="match status" value="1"/>
</dbReference>
<dbReference type="InterPro" id="IPR006577">
    <property type="entry name" value="UAS"/>
</dbReference>
<feature type="compositionally biased region" description="Polar residues" evidence="2">
    <location>
        <begin position="32"/>
        <end position="44"/>
    </location>
</feature>
<dbReference type="InterPro" id="IPR001012">
    <property type="entry name" value="UBX_dom"/>
</dbReference>
<dbReference type="Pfam" id="PF00789">
    <property type="entry name" value="UBX"/>
    <property type="match status" value="1"/>
</dbReference>
<feature type="compositionally biased region" description="Basic and acidic residues" evidence="2">
    <location>
        <begin position="269"/>
        <end position="301"/>
    </location>
</feature>
<feature type="region of interest" description="Disordered" evidence="2">
    <location>
        <begin position="247"/>
        <end position="328"/>
    </location>
</feature>
<dbReference type="InterPro" id="IPR049483">
    <property type="entry name" value="FAF1_2-like_UAS"/>
</dbReference>
<dbReference type="Gene3D" id="3.10.20.90">
    <property type="entry name" value="Phosphatidylinositol 3-kinase Catalytic Subunit, Chain A, domain 1"/>
    <property type="match status" value="1"/>
</dbReference>
<feature type="domain" description="UBX" evidence="3">
    <location>
        <begin position="325"/>
        <end position="404"/>
    </location>
</feature>
<sequence>MKQKVLNQFFHPGQNLFEGSDEDSDDDQNEDVPTQNQVSPTTEVTGPPRTVAQRHNQGWLFWTLSIPFLPFRFASSIVSDLLGFIVRLVWPTAFQARTTPLEDVLQFKAEFESDYGAVHPTFYQGSYSQALNDAKRELRFLLVYLHSPEHQDTQEFCRSTMTNEGFREYVNGNMLFWAANVNSTEGYKVSHALREATYPFLAVICLRDNRMTVVGRMEGLMNVDGYVALLARLIEDNEPALVVARADRHERTQTQQLRDEQDEAYYESVRADQEKERKKREEEDKKRLEEESKRQKEEAKRNRAQSIAQDRLDRKLRIPEEPESSDPDSVRVLIKMPNGKRLERRFLKSHSLQALYDFVFCDEESPVEFVLVSNFPRKVYAMDCSSEDQTLGNAGIEANALLFVQNVENDSDSDSD</sequence>
<dbReference type="GO" id="GO:0036503">
    <property type="term" value="P:ERAD pathway"/>
    <property type="evidence" value="ECO:0007669"/>
    <property type="project" value="TreeGrafter"/>
</dbReference>
<dbReference type="Proteomes" id="UP001163046">
    <property type="component" value="Unassembled WGS sequence"/>
</dbReference>
<evidence type="ECO:0000256" key="1">
    <source>
        <dbReference type="ARBA" id="ARBA00023054"/>
    </source>
</evidence>
<evidence type="ECO:0000256" key="2">
    <source>
        <dbReference type="SAM" id="MobiDB-lite"/>
    </source>
</evidence>
<dbReference type="SUPFAM" id="SSF54236">
    <property type="entry name" value="Ubiquitin-like"/>
    <property type="match status" value="1"/>
</dbReference>
<dbReference type="EC" id="3.6.4.13" evidence="4"/>
<dbReference type="InterPro" id="IPR050730">
    <property type="entry name" value="UBX_domain-protein"/>
</dbReference>
<dbReference type="InterPro" id="IPR036249">
    <property type="entry name" value="Thioredoxin-like_sf"/>
</dbReference>